<evidence type="ECO:0008006" key="4">
    <source>
        <dbReference type="Google" id="ProtNLM"/>
    </source>
</evidence>
<keyword evidence="1" id="KW-1133">Transmembrane helix</keyword>
<keyword evidence="1" id="KW-0812">Transmembrane</keyword>
<evidence type="ECO:0000313" key="2">
    <source>
        <dbReference type="EMBL" id="MFC3195046.1"/>
    </source>
</evidence>
<dbReference type="Proteomes" id="UP001595533">
    <property type="component" value="Unassembled WGS sequence"/>
</dbReference>
<dbReference type="RefSeq" id="WP_157892886.1">
    <property type="nucleotide sequence ID" value="NZ_JBHRTS010000006.1"/>
</dbReference>
<evidence type="ECO:0000313" key="3">
    <source>
        <dbReference type="Proteomes" id="UP001595533"/>
    </source>
</evidence>
<reference evidence="3" key="1">
    <citation type="journal article" date="2019" name="Int. J. Syst. Evol. Microbiol.">
        <title>The Global Catalogue of Microorganisms (GCM) 10K type strain sequencing project: providing services to taxonomists for standard genome sequencing and annotation.</title>
        <authorList>
            <consortium name="The Broad Institute Genomics Platform"/>
            <consortium name="The Broad Institute Genome Sequencing Center for Infectious Disease"/>
            <person name="Wu L."/>
            <person name="Ma J."/>
        </authorList>
    </citation>
    <scope>NUCLEOTIDE SEQUENCE [LARGE SCALE GENOMIC DNA]</scope>
    <source>
        <strain evidence="3">KCTC 42953</strain>
    </source>
</reference>
<dbReference type="EMBL" id="JBHRTS010000006">
    <property type="protein sequence ID" value="MFC3195046.1"/>
    <property type="molecule type" value="Genomic_DNA"/>
</dbReference>
<comment type="caution">
    <text evidence="2">The sequence shown here is derived from an EMBL/GenBank/DDBJ whole genome shotgun (WGS) entry which is preliminary data.</text>
</comment>
<gene>
    <name evidence="2" type="ORF">ACFODZ_12410</name>
</gene>
<keyword evidence="3" id="KW-1185">Reference proteome</keyword>
<proteinExistence type="predicted"/>
<sequence>MATQNLSTGFSKRHLYMVLLMVLTFLVTTEWFLRSYIVTIPKSVPQRIHMVYSSDSPDVAVGDSHIYRSFIDQDLYLNLGRGGSTIPVIDLFIRNYFKYRMPGKVIVEASPQFISEIHLQWHDKNHHQFFNINHWLIPKLYVFEKGIAQEIIRLADPEHATDVIFRRWPDEMKKSRYWSTTIDPQERLDKTRSRVDFQQPLYGSPAAENYFRIYQEMLEFLQAKGARICVLRTPVDPNYLAMIASRDPYQKTISRFKDIAKSLGLKYVDFRELDMSFEFAAFINQDHLMPDQSRQFVELADQACYQ</sequence>
<name>A0ABV7JA98_9GAMM</name>
<protein>
    <recommendedName>
        <fullName evidence="4">DUF1574 domain-containing protein</fullName>
    </recommendedName>
</protein>
<accession>A0ABV7JA98</accession>
<keyword evidence="1" id="KW-0472">Membrane</keyword>
<organism evidence="2 3">
    <name type="scientific">Marinicella sediminis</name>
    <dbReference type="NCBI Taxonomy" id="1792834"/>
    <lineage>
        <taxon>Bacteria</taxon>
        <taxon>Pseudomonadati</taxon>
        <taxon>Pseudomonadota</taxon>
        <taxon>Gammaproteobacteria</taxon>
        <taxon>Lysobacterales</taxon>
        <taxon>Marinicellaceae</taxon>
        <taxon>Marinicella</taxon>
    </lineage>
</organism>
<feature type="transmembrane region" description="Helical" evidence="1">
    <location>
        <begin position="15"/>
        <end position="33"/>
    </location>
</feature>
<evidence type="ECO:0000256" key="1">
    <source>
        <dbReference type="SAM" id="Phobius"/>
    </source>
</evidence>